<sequence length="166" mass="19686">MQKLYVIDRIMLFGVISLKIFGKHNSELPQTNQQLTSNDESSFSSGDAPYFLTYYTSQWIEEFYLSRSSHRIRVLRNIFDIVYCFHLRNLWNVTLQSNDLIYRQIRNILFIWYNTEPRVTTSINLCTNLFMGFTSLFDSEIILIVLIIVDNNERDEILGLIFIFNS</sequence>
<proteinExistence type="predicted"/>
<organism evidence="1">
    <name type="scientific">Rhizophagus irregularis (strain DAOM 181602 / DAOM 197198 / MUCL 43194)</name>
    <name type="common">Arbuscular mycorrhizal fungus</name>
    <name type="synonym">Glomus intraradices</name>
    <dbReference type="NCBI Taxonomy" id="747089"/>
    <lineage>
        <taxon>Eukaryota</taxon>
        <taxon>Fungi</taxon>
        <taxon>Fungi incertae sedis</taxon>
        <taxon>Mucoromycota</taxon>
        <taxon>Glomeromycotina</taxon>
        <taxon>Glomeromycetes</taxon>
        <taxon>Glomerales</taxon>
        <taxon>Glomeraceae</taxon>
        <taxon>Rhizophagus</taxon>
    </lineage>
</organism>
<protein>
    <submittedName>
        <fullName evidence="1">Uncharacterized protein</fullName>
    </submittedName>
</protein>
<gene>
    <name evidence="1" type="ORF">GLOINDRAFT_83801</name>
</gene>
<accession>U9STW9</accession>
<reference evidence="1" key="1">
    <citation type="submission" date="2013-07" db="EMBL/GenBank/DDBJ databases">
        <title>The genome of an arbuscular mycorrhizal fungus provides insights into the evolution of the oldest plant symbiosis.</title>
        <authorList>
            <consortium name="DOE Joint Genome Institute"/>
            <person name="Tisserant E."/>
            <person name="Malbreil M."/>
            <person name="Kuo A."/>
            <person name="Kohler A."/>
            <person name="Symeonidi A."/>
            <person name="Balestrini R."/>
            <person name="Charron P."/>
            <person name="Duensing N."/>
            <person name="Frei-dit-Frey N."/>
            <person name="Gianinazzi-Pearson V."/>
            <person name="Gilbert B."/>
            <person name="Handa Y."/>
            <person name="Hijri M."/>
            <person name="Kaul R."/>
            <person name="Kawaguchi M."/>
            <person name="Krajinski F."/>
            <person name="Lammers P."/>
            <person name="Lapierre D."/>
            <person name="Masclaux F.G."/>
            <person name="Murat C."/>
            <person name="Morin E."/>
            <person name="Ndikumana S."/>
            <person name="Pagni M."/>
            <person name="Petitpierre D."/>
            <person name="Requena N."/>
            <person name="Rosikiewicz P."/>
            <person name="Riley R."/>
            <person name="Saito K."/>
            <person name="San Clemente H."/>
            <person name="Shapiro H."/>
            <person name="van Tuinen D."/>
            <person name="Becard G."/>
            <person name="Bonfante P."/>
            <person name="Paszkowski U."/>
            <person name="Shachar-Hill Y."/>
            <person name="Young J.P."/>
            <person name="Sanders I.R."/>
            <person name="Henrissat B."/>
            <person name="Rensing S.A."/>
            <person name="Grigoriev I.V."/>
            <person name="Corradi N."/>
            <person name="Roux C."/>
            <person name="Martin F."/>
        </authorList>
    </citation>
    <scope>NUCLEOTIDE SEQUENCE</scope>
    <source>
        <strain evidence="1">DAOM 197198</strain>
    </source>
</reference>
<name>U9STW9_RHIID</name>
<evidence type="ECO:0000313" key="1">
    <source>
        <dbReference type="EMBL" id="ERZ94570.1"/>
    </source>
</evidence>
<dbReference type="AlphaFoldDB" id="U9STW9"/>
<dbReference type="EMBL" id="KI301917">
    <property type="protein sequence ID" value="ERZ94570.1"/>
    <property type="molecule type" value="Genomic_DNA"/>
</dbReference>
<dbReference type="HOGENOM" id="CLU_1603629_0_0_1"/>